<dbReference type="EMBL" id="AGNL01047438">
    <property type="protein sequence ID" value="EJK46959.1"/>
    <property type="molecule type" value="Genomic_DNA"/>
</dbReference>
<reference evidence="2 3" key="1">
    <citation type="journal article" date="2012" name="Genome Biol.">
        <title>Genome and low-iron response of an oceanic diatom adapted to chronic iron limitation.</title>
        <authorList>
            <person name="Lommer M."/>
            <person name="Specht M."/>
            <person name="Roy A.S."/>
            <person name="Kraemer L."/>
            <person name="Andreson R."/>
            <person name="Gutowska M.A."/>
            <person name="Wolf J."/>
            <person name="Bergner S.V."/>
            <person name="Schilhabel M.B."/>
            <person name="Klostermeier U.C."/>
            <person name="Beiko R.G."/>
            <person name="Rosenstiel P."/>
            <person name="Hippler M."/>
            <person name="Laroche J."/>
        </authorList>
    </citation>
    <scope>NUCLEOTIDE SEQUENCE [LARGE SCALE GENOMIC DNA]</scope>
    <source>
        <strain evidence="2 3">CCMP1005</strain>
    </source>
</reference>
<sequence length="645" mass="72756">MAPVDRLFAVTLAAVILAGSLIHFAPIRHDVGVYEGGGGNVRRRLMTVSKRVFQGDGIQFVNSPDPKTVESRDKVLYDILADQDSSGKDLLLGHTMGGTGSGKEIENEQGQLLQVQQTRADLVEKNQLRQAELRLQRMKEAEGAQQIVQPMVSSEQAQVWESDDDNAHEVASRQQPPGIVPLGEGNEQTDTHPNTYDEGLLQIQQENYLISHPQYGMDGFVAIPFGRKEPSRDVLDIHDTYKPRLHDPSEETQLAFSQWVETMVVEMHGTGEPQVQTLNPDQGVKDIYFAIWTDYGRTPTASAWRVFNGGEKTEFLIENTAKNGSRYVSPRGHVHSGTVTKEVYGCHAAFHGWHSQSYGHTVDYHLAQISYLKAQVDEECRFLLLDNRIGPLPSILHAVDPALYARVTWIHPREVAKIVDGSLVVSHNPGSEYYPKFGANAYLQAWLTSLPYKSDPDQTIILYCSRVPPQTNTRVMDVEHNEAIKQLIQQKMIDHGRNEQLVDYDGTRLGEDGQMRSLTPMERFYLFRSATTLIGSHGTGMTNMLWMDLTAERRPQVVEFTAGPNSSDDELRRFAFENYSRNYWGLPFDYHVLLFTPESRDAGAFVDLNLLSGVLDELWSQHDQSRRKGNMSQYLPLREDENKTG</sequence>
<dbReference type="eggNOG" id="ENOG502SA5A">
    <property type="taxonomic scope" value="Eukaryota"/>
</dbReference>
<dbReference type="Proteomes" id="UP000266841">
    <property type="component" value="Unassembled WGS sequence"/>
</dbReference>
<accession>K0R544</accession>
<protein>
    <submittedName>
        <fullName evidence="2">Uncharacterized protein</fullName>
    </submittedName>
</protein>
<feature type="region of interest" description="Disordered" evidence="1">
    <location>
        <begin position="151"/>
        <end position="195"/>
    </location>
</feature>
<gene>
    <name evidence="2" type="ORF">THAOC_34350</name>
</gene>
<proteinExistence type="predicted"/>
<evidence type="ECO:0000313" key="3">
    <source>
        <dbReference type="Proteomes" id="UP000266841"/>
    </source>
</evidence>
<organism evidence="2 3">
    <name type="scientific">Thalassiosira oceanica</name>
    <name type="common">Marine diatom</name>
    <dbReference type="NCBI Taxonomy" id="159749"/>
    <lineage>
        <taxon>Eukaryota</taxon>
        <taxon>Sar</taxon>
        <taxon>Stramenopiles</taxon>
        <taxon>Ochrophyta</taxon>
        <taxon>Bacillariophyta</taxon>
        <taxon>Coscinodiscophyceae</taxon>
        <taxon>Thalassiosirophycidae</taxon>
        <taxon>Thalassiosirales</taxon>
        <taxon>Thalassiosiraceae</taxon>
        <taxon>Thalassiosira</taxon>
    </lineage>
</organism>
<comment type="caution">
    <text evidence="2">The sequence shown here is derived from an EMBL/GenBank/DDBJ whole genome shotgun (WGS) entry which is preliminary data.</text>
</comment>
<evidence type="ECO:0000313" key="2">
    <source>
        <dbReference type="EMBL" id="EJK46959.1"/>
    </source>
</evidence>
<evidence type="ECO:0000256" key="1">
    <source>
        <dbReference type="SAM" id="MobiDB-lite"/>
    </source>
</evidence>
<dbReference type="AlphaFoldDB" id="K0R544"/>
<dbReference type="OrthoDB" id="529273at2759"/>
<keyword evidence="3" id="KW-1185">Reference proteome</keyword>
<name>K0R544_THAOC</name>